<evidence type="ECO:0000313" key="1">
    <source>
        <dbReference type="EMBL" id="GAA1250554.1"/>
    </source>
</evidence>
<gene>
    <name evidence="1" type="ORF">GCM10009676_41590</name>
</gene>
<organism evidence="1 2">
    <name type="scientific">Prauserella halophila</name>
    <dbReference type="NCBI Taxonomy" id="185641"/>
    <lineage>
        <taxon>Bacteria</taxon>
        <taxon>Bacillati</taxon>
        <taxon>Actinomycetota</taxon>
        <taxon>Actinomycetes</taxon>
        <taxon>Pseudonocardiales</taxon>
        <taxon>Pseudonocardiaceae</taxon>
        <taxon>Prauserella</taxon>
    </lineage>
</organism>
<proteinExistence type="predicted"/>
<comment type="caution">
    <text evidence="1">The sequence shown here is derived from an EMBL/GenBank/DDBJ whole genome shotgun (WGS) entry which is preliminary data.</text>
</comment>
<reference evidence="1 2" key="1">
    <citation type="journal article" date="2019" name="Int. J. Syst. Evol. Microbiol.">
        <title>The Global Catalogue of Microorganisms (GCM) 10K type strain sequencing project: providing services to taxonomists for standard genome sequencing and annotation.</title>
        <authorList>
            <consortium name="The Broad Institute Genomics Platform"/>
            <consortium name="The Broad Institute Genome Sequencing Center for Infectious Disease"/>
            <person name="Wu L."/>
            <person name="Ma J."/>
        </authorList>
    </citation>
    <scope>NUCLEOTIDE SEQUENCE [LARGE SCALE GENOMIC DNA]</scope>
    <source>
        <strain evidence="1 2">JCM 13023</strain>
    </source>
</reference>
<sequence length="331" mass="37240">MRRGRWADDLETLRIRSRLEVVRAATLQELTMDRRTVYRRCLPGGPWRWLLPGIIMLQNAEPTHEQRLIAALLYGGPNAVITGLDACQRQGLNVGEREVSAHGDKIHLLIPHAHRIKSSGFVLVERTLRMPKARHIRDVPVTPVTRAALDAARRMRADEPVANLLFEAARHGGCSRELLREELDVGGQRGTAIPRRILGETRHLRSVAELDAKRLVAATARPPTHWNPRLFTANGRYVATPDAWWDDVGLAWEIDSAAFHYSRDAFNRTVNRNSRYGRSSVPVVCTLPSELRSNPDGVLRSLDEAYHEAAARTRPDVRIVCDGEQGPALRE</sequence>
<name>A0ABN1WHZ3_9PSEU</name>
<keyword evidence="2" id="KW-1185">Reference proteome</keyword>
<dbReference type="RefSeq" id="WP_253864201.1">
    <property type="nucleotide sequence ID" value="NZ_BAAALN010000018.1"/>
</dbReference>
<dbReference type="EMBL" id="BAAALN010000018">
    <property type="protein sequence ID" value="GAA1250554.1"/>
    <property type="molecule type" value="Genomic_DNA"/>
</dbReference>
<evidence type="ECO:0000313" key="2">
    <source>
        <dbReference type="Proteomes" id="UP001500653"/>
    </source>
</evidence>
<dbReference type="Proteomes" id="UP001500653">
    <property type="component" value="Unassembled WGS sequence"/>
</dbReference>
<accession>A0ABN1WHZ3</accession>
<protein>
    <submittedName>
        <fullName evidence="1">Uncharacterized protein</fullName>
    </submittedName>
</protein>